<dbReference type="EMBL" id="AP026803">
    <property type="protein sequence ID" value="BDR61165.1"/>
    <property type="molecule type" value="Genomic_DNA"/>
</dbReference>
<feature type="signal peptide" evidence="1">
    <location>
        <begin position="1"/>
        <end position="32"/>
    </location>
</feature>
<reference evidence="2 3" key="1">
    <citation type="journal article" date="2023" name="Microbiol. Spectr.">
        <title>Symbiosis of Carpenter Bees with Uncharacterized Lactic Acid Bacteria Showing NAD Auxotrophy.</title>
        <authorList>
            <person name="Kawasaki S."/>
            <person name="Ozawa K."/>
            <person name="Mori T."/>
            <person name="Yamamoto A."/>
            <person name="Ito M."/>
            <person name="Ohkuma M."/>
            <person name="Sakamoto M."/>
            <person name="Matsutani M."/>
        </authorList>
    </citation>
    <scope>NUCLEOTIDE SEQUENCE [LARGE SCALE GENOMIC DNA]</scope>
    <source>
        <strain evidence="2 3">Kim32-2</strain>
    </source>
</reference>
<organism evidence="2 3">
    <name type="scientific">Lactobacillus xylocopicola</name>
    <dbReference type="NCBI Taxonomy" id="2976676"/>
    <lineage>
        <taxon>Bacteria</taxon>
        <taxon>Bacillati</taxon>
        <taxon>Bacillota</taxon>
        <taxon>Bacilli</taxon>
        <taxon>Lactobacillales</taxon>
        <taxon>Lactobacillaceae</taxon>
        <taxon>Lactobacillus</taxon>
    </lineage>
</organism>
<evidence type="ECO:0000256" key="1">
    <source>
        <dbReference type="SAM" id="SignalP"/>
    </source>
</evidence>
<proteinExistence type="predicted"/>
<accession>A0ABN6SLL2</accession>
<gene>
    <name evidence="2" type="ORF">KIM322_14260</name>
</gene>
<keyword evidence="1" id="KW-0732">Signal</keyword>
<protein>
    <submittedName>
        <fullName evidence="2">Uncharacterized protein</fullName>
    </submittedName>
</protein>
<evidence type="ECO:0000313" key="2">
    <source>
        <dbReference type="EMBL" id="BDR61165.1"/>
    </source>
</evidence>
<feature type="chain" id="PRO_5046254887" evidence="1">
    <location>
        <begin position="33"/>
        <end position="178"/>
    </location>
</feature>
<dbReference type="RefSeq" id="WP_317637389.1">
    <property type="nucleotide sequence ID" value="NZ_AP026803.1"/>
</dbReference>
<keyword evidence="3" id="KW-1185">Reference proteome</keyword>
<sequence>MKKNKFLKYTTLGGSLLILGQILAIPANSVFAATNDSGDIEQVSQQDTEYDPSENVVFTPQDLANAKVVLKQVHQFTDEDLKEISDKDIVYLAEQAPKLDTRIGVTKVAKAVAKIWHKIPKPIKNKIKKYFGGGLAGFLEVIDHYTGTTHDIIYSACRSVGMSPTWANLVTNTITLFI</sequence>
<dbReference type="Proteomes" id="UP001321741">
    <property type="component" value="Chromosome"/>
</dbReference>
<evidence type="ECO:0000313" key="3">
    <source>
        <dbReference type="Proteomes" id="UP001321741"/>
    </source>
</evidence>
<name>A0ABN6SLL2_9LACO</name>